<evidence type="ECO:0000313" key="3">
    <source>
        <dbReference type="EMBL" id="AEG48786.1"/>
    </source>
</evidence>
<dbReference type="KEGG" id="sch:Sphch_1096"/>
<dbReference type="Pfam" id="PF10988">
    <property type="entry name" value="DUF2807"/>
    <property type="match status" value="1"/>
</dbReference>
<evidence type="ECO:0000313" key="4">
    <source>
        <dbReference type="Proteomes" id="UP000007150"/>
    </source>
</evidence>
<feature type="domain" description="Putative auto-transporter adhesin head GIN" evidence="2">
    <location>
        <begin position="30"/>
        <end position="211"/>
    </location>
</feature>
<dbReference type="InterPro" id="IPR021255">
    <property type="entry name" value="DUF2807"/>
</dbReference>
<keyword evidence="1" id="KW-0732">Signal</keyword>
<dbReference type="STRING" id="690566.Sphch_1096"/>
<sequence precursor="true">MRLPLFLALVVLMTAVPAGAATRGFTITSFDAIRVDAPVEVVIATGVGASARAEGDQAALDRLRLNVSGRLLTVTMERAQPGGKSGGRAALRLSTGDLGRVVLTGGGSVSVSRMKGLRGEIVLGGNGDVSVAAVDLEQLSVGVAGAGRANLAGRAGVATVRVSGPGAVTAEGLRARQAVVANDGPGNVALTAEVTAKVTASGSGDVTVMGKAACSVDNRGTGRVSCGGEVY</sequence>
<feature type="signal peptide" evidence="1">
    <location>
        <begin position="1"/>
        <end position="20"/>
    </location>
</feature>
<dbReference type="RefSeq" id="WP_013847049.1">
    <property type="nucleotide sequence ID" value="NC_015593.1"/>
</dbReference>
<name>F6EUR8_SPHCR</name>
<dbReference type="Proteomes" id="UP000007150">
    <property type="component" value="Chromosome 1"/>
</dbReference>
<keyword evidence="4" id="KW-1185">Reference proteome</keyword>
<proteinExistence type="predicted"/>
<dbReference type="EMBL" id="CP002798">
    <property type="protein sequence ID" value="AEG48786.1"/>
    <property type="molecule type" value="Genomic_DNA"/>
</dbReference>
<gene>
    <name evidence="3" type="ORF">Sphch_1096</name>
</gene>
<protein>
    <recommendedName>
        <fullName evidence="2">Putative auto-transporter adhesin head GIN domain-containing protein</fullName>
    </recommendedName>
</protein>
<dbReference type="AlphaFoldDB" id="F6EUR8"/>
<dbReference type="HOGENOM" id="CLU_072746_5_1_5"/>
<evidence type="ECO:0000259" key="2">
    <source>
        <dbReference type="Pfam" id="PF10988"/>
    </source>
</evidence>
<organism evidence="3 4">
    <name type="scientific">Sphingobium chlorophenolicum L-1</name>
    <dbReference type="NCBI Taxonomy" id="690566"/>
    <lineage>
        <taxon>Bacteria</taxon>
        <taxon>Pseudomonadati</taxon>
        <taxon>Pseudomonadota</taxon>
        <taxon>Alphaproteobacteria</taxon>
        <taxon>Sphingomonadales</taxon>
        <taxon>Sphingomonadaceae</taxon>
        <taxon>Sphingobium</taxon>
    </lineage>
</organism>
<feature type="chain" id="PRO_5003339144" description="Putative auto-transporter adhesin head GIN domain-containing protein" evidence="1">
    <location>
        <begin position="21"/>
        <end position="231"/>
    </location>
</feature>
<accession>F6EUR8</accession>
<evidence type="ECO:0000256" key="1">
    <source>
        <dbReference type="SAM" id="SignalP"/>
    </source>
</evidence>
<dbReference type="Gene3D" id="2.160.20.120">
    <property type="match status" value="1"/>
</dbReference>
<reference evidence="3 4" key="1">
    <citation type="submission" date="2011-05" db="EMBL/GenBank/DDBJ databases">
        <title>Complete sequence of chromosome 1 of Sphingobium chlorophenolicum L-1.</title>
        <authorList>
            <consortium name="US DOE Joint Genome Institute"/>
            <person name="Lucas S."/>
            <person name="Han J."/>
            <person name="Lapidus A."/>
            <person name="Cheng J.-F."/>
            <person name="Goodwin L."/>
            <person name="Pitluck S."/>
            <person name="Peters L."/>
            <person name="Daligault H."/>
            <person name="Han C."/>
            <person name="Tapia R."/>
            <person name="Land M."/>
            <person name="Hauser L."/>
            <person name="Kyrpides N."/>
            <person name="Ivanova N."/>
            <person name="Pagani I."/>
            <person name="Turner P."/>
            <person name="Copley S."/>
            <person name="Woyke T."/>
        </authorList>
    </citation>
    <scope>NUCLEOTIDE SEQUENCE [LARGE SCALE GENOMIC DNA]</scope>
    <source>
        <strain evidence="3 4">L-1</strain>
    </source>
</reference>